<gene>
    <name evidence="10" type="ORF">EDM56_14470</name>
</gene>
<feature type="transmembrane region" description="Helical" evidence="8">
    <location>
        <begin position="103"/>
        <end position="124"/>
    </location>
</feature>
<evidence type="ECO:0000256" key="4">
    <source>
        <dbReference type="ARBA" id="ARBA00022475"/>
    </source>
</evidence>
<organism evidence="10 11">
    <name type="scientific">Brevibacillus fluminis</name>
    <dbReference type="NCBI Taxonomy" id="511487"/>
    <lineage>
        <taxon>Bacteria</taxon>
        <taxon>Bacillati</taxon>
        <taxon>Bacillota</taxon>
        <taxon>Bacilli</taxon>
        <taxon>Bacillales</taxon>
        <taxon>Paenibacillaceae</taxon>
        <taxon>Brevibacillus</taxon>
    </lineage>
</organism>
<dbReference type="OrthoDB" id="9782004at2"/>
<feature type="transmembrane region" description="Helical" evidence="8">
    <location>
        <begin position="67"/>
        <end position="91"/>
    </location>
</feature>
<sequence length="263" mass="29106">MTGRLNLNLITKLLGLFSFLVLAFLYFPLLVVVVYSFNADSINSFPMTGVSLKWYQEMAQNKALIEALGHSVTVALISTSAAVLLGVPGAFAMDRFNFVGKKVFERIVLLPLILPGILTGVAMLSFFQELGIQQSMLAVVIGHSTFLIAIVMPQVYARLKRLDRSIEEASADLGANRFQTFWYVILPNIRTALIGSALLSFTLSLDEIPVTFFLNGVYSTLPIQIWGMTRNGFSPEVNAISTIVFITSLLFIIISTRLNNREE</sequence>
<dbReference type="Gene3D" id="1.10.3720.10">
    <property type="entry name" value="MetI-like"/>
    <property type="match status" value="1"/>
</dbReference>
<feature type="transmembrane region" description="Helical" evidence="8">
    <location>
        <begin position="239"/>
        <end position="258"/>
    </location>
</feature>
<evidence type="ECO:0000256" key="8">
    <source>
        <dbReference type="RuleBase" id="RU363032"/>
    </source>
</evidence>
<evidence type="ECO:0000256" key="2">
    <source>
        <dbReference type="ARBA" id="ARBA00007069"/>
    </source>
</evidence>
<comment type="caution">
    <text evidence="10">The sequence shown here is derived from an EMBL/GenBank/DDBJ whole genome shotgun (WGS) entry which is preliminary data.</text>
</comment>
<comment type="subcellular location">
    <subcellularLocation>
        <location evidence="1 8">Cell membrane</location>
        <topology evidence="1 8">Multi-pass membrane protein</topology>
    </subcellularLocation>
</comment>
<feature type="transmembrane region" description="Helical" evidence="8">
    <location>
        <begin position="12"/>
        <end position="37"/>
    </location>
</feature>
<dbReference type="EMBL" id="RHHQ01000012">
    <property type="protein sequence ID" value="RNB86918.1"/>
    <property type="molecule type" value="Genomic_DNA"/>
</dbReference>
<dbReference type="CDD" id="cd06261">
    <property type="entry name" value="TM_PBP2"/>
    <property type="match status" value="1"/>
</dbReference>
<keyword evidence="5 8" id="KW-0812">Transmembrane</keyword>
<dbReference type="Pfam" id="PF00528">
    <property type="entry name" value="BPD_transp_1"/>
    <property type="match status" value="1"/>
</dbReference>
<dbReference type="InterPro" id="IPR035906">
    <property type="entry name" value="MetI-like_sf"/>
</dbReference>
<dbReference type="PANTHER" id="PTHR43848">
    <property type="entry name" value="PUTRESCINE TRANSPORT SYSTEM PERMEASE PROTEIN POTI"/>
    <property type="match status" value="1"/>
</dbReference>
<proteinExistence type="inferred from homology"/>
<keyword evidence="4" id="KW-1003">Cell membrane</keyword>
<dbReference type="Proteomes" id="UP000271031">
    <property type="component" value="Unassembled WGS sequence"/>
</dbReference>
<keyword evidence="11" id="KW-1185">Reference proteome</keyword>
<reference evidence="10 11" key="1">
    <citation type="submission" date="2018-10" db="EMBL/GenBank/DDBJ databases">
        <title>Phylogenomics of Brevibacillus.</title>
        <authorList>
            <person name="Dunlap C."/>
        </authorList>
    </citation>
    <scope>NUCLEOTIDE SEQUENCE [LARGE SCALE GENOMIC DNA]</scope>
    <source>
        <strain evidence="10 11">JCM 15716</strain>
    </source>
</reference>
<protein>
    <submittedName>
        <fullName evidence="10">ABC transporter permease</fullName>
    </submittedName>
</protein>
<feature type="transmembrane region" description="Helical" evidence="8">
    <location>
        <begin position="180"/>
        <end position="202"/>
    </location>
</feature>
<evidence type="ECO:0000256" key="1">
    <source>
        <dbReference type="ARBA" id="ARBA00004651"/>
    </source>
</evidence>
<comment type="similarity">
    <text evidence="2">Belongs to the binding-protein-dependent transport system permease family. CysTW subfamily.</text>
</comment>
<name>A0A3M8DFY9_9BACL</name>
<keyword evidence="7 8" id="KW-0472">Membrane</keyword>
<dbReference type="PANTHER" id="PTHR43848:SF2">
    <property type="entry name" value="PUTRESCINE TRANSPORT SYSTEM PERMEASE PROTEIN POTI"/>
    <property type="match status" value="1"/>
</dbReference>
<evidence type="ECO:0000256" key="3">
    <source>
        <dbReference type="ARBA" id="ARBA00022448"/>
    </source>
</evidence>
<dbReference type="RefSeq" id="WP_122918615.1">
    <property type="nucleotide sequence ID" value="NZ_RHHQ01000012.1"/>
</dbReference>
<evidence type="ECO:0000313" key="11">
    <source>
        <dbReference type="Proteomes" id="UP000271031"/>
    </source>
</evidence>
<feature type="domain" description="ABC transmembrane type-1" evidence="9">
    <location>
        <begin position="68"/>
        <end position="255"/>
    </location>
</feature>
<dbReference type="SUPFAM" id="SSF161098">
    <property type="entry name" value="MetI-like"/>
    <property type="match status" value="1"/>
</dbReference>
<feature type="transmembrane region" description="Helical" evidence="8">
    <location>
        <begin position="136"/>
        <end position="159"/>
    </location>
</feature>
<dbReference type="GO" id="GO:0005886">
    <property type="term" value="C:plasma membrane"/>
    <property type="evidence" value="ECO:0007669"/>
    <property type="project" value="UniProtKB-SubCell"/>
</dbReference>
<evidence type="ECO:0000313" key="10">
    <source>
        <dbReference type="EMBL" id="RNB86918.1"/>
    </source>
</evidence>
<evidence type="ECO:0000256" key="6">
    <source>
        <dbReference type="ARBA" id="ARBA00022989"/>
    </source>
</evidence>
<dbReference type="GO" id="GO:0055085">
    <property type="term" value="P:transmembrane transport"/>
    <property type="evidence" value="ECO:0007669"/>
    <property type="project" value="InterPro"/>
</dbReference>
<dbReference type="InterPro" id="IPR051789">
    <property type="entry name" value="Bact_Polyamine_Transport"/>
</dbReference>
<evidence type="ECO:0000256" key="7">
    <source>
        <dbReference type="ARBA" id="ARBA00023136"/>
    </source>
</evidence>
<dbReference type="PROSITE" id="PS50928">
    <property type="entry name" value="ABC_TM1"/>
    <property type="match status" value="1"/>
</dbReference>
<dbReference type="AlphaFoldDB" id="A0A3M8DFY9"/>
<accession>A0A3M8DFY9</accession>
<keyword evidence="3 8" id="KW-0813">Transport</keyword>
<evidence type="ECO:0000256" key="5">
    <source>
        <dbReference type="ARBA" id="ARBA00022692"/>
    </source>
</evidence>
<evidence type="ECO:0000259" key="9">
    <source>
        <dbReference type="PROSITE" id="PS50928"/>
    </source>
</evidence>
<dbReference type="InterPro" id="IPR000515">
    <property type="entry name" value="MetI-like"/>
</dbReference>
<keyword evidence="6 8" id="KW-1133">Transmembrane helix</keyword>